<dbReference type="Proteomes" id="UP000598467">
    <property type="component" value="Unassembled WGS sequence"/>
</dbReference>
<keyword evidence="1" id="KW-0732">Signal</keyword>
<evidence type="ECO:0000256" key="1">
    <source>
        <dbReference type="SAM" id="SignalP"/>
    </source>
</evidence>
<evidence type="ECO:0000313" key="2">
    <source>
        <dbReference type="EMBL" id="MBD1545257.1"/>
    </source>
</evidence>
<reference evidence="2" key="1">
    <citation type="submission" date="2020-05" db="EMBL/GenBank/DDBJ databases">
        <title>Identification of trans-AT polyketide cluster in two marine bacteria, producers of a novel glutaramide-containing polyketide sesbanimide D and analogs.</title>
        <authorList>
            <person name="Kacar D."/>
            <person name="Rodriguez P."/>
            <person name="Canedo L."/>
            <person name="Gonzalez E."/>
            <person name="Galan B."/>
            <person name="De La Calle F."/>
            <person name="Garcia J.L."/>
        </authorList>
    </citation>
    <scope>NUCLEOTIDE SEQUENCE</scope>
    <source>
        <strain evidence="2">PHM038</strain>
    </source>
</reference>
<comment type="caution">
    <text evidence="2">The sequence shown here is derived from an EMBL/GenBank/DDBJ whole genome shotgun (WGS) entry which is preliminary data.</text>
</comment>
<dbReference type="RefSeq" id="WP_190289922.1">
    <property type="nucleotide sequence ID" value="NZ_JABFCZ010000003.1"/>
</dbReference>
<evidence type="ECO:0000313" key="3">
    <source>
        <dbReference type="Proteomes" id="UP000598467"/>
    </source>
</evidence>
<gene>
    <name evidence="2" type="ORF">HK439_03215</name>
</gene>
<dbReference type="EMBL" id="JABFCZ010000003">
    <property type="protein sequence ID" value="MBD1545257.1"/>
    <property type="molecule type" value="Genomic_DNA"/>
</dbReference>
<dbReference type="AlphaFoldDB" id="A0A926S5B2"/>
<name>A0A926S5B2_9HYPH</name>
<protein>
    <submittedName>
        <fullName evidence="2">Uncharacterized protein</fullName>
    </submittedName>
</protein>
<organism evidence="2 3">
    <name type="scientific">Roseibium aggregatum</name>
    <dbReference type="NCBI Taxonomy" id="187304"/>
    <lineage>
        <taxon>Bacteria</taxon>
        <taxon>Pseudomonadati</taxon>
        <taxon>Pseudomonadota</taxon>
        <taxon>Alphaproteobacteria</taxon>
        <taxon>Hyphomicrobiales</taxon>
        <taxon>Stappiaceae</taxon>
        <taxon>Roseibium</taxon>
    </lineage>
</organism>
<feature type="signal peptide" evidence="1">
    <location>
        <begin position="1"/>
        <end position="23"/>
    </location>
</feature>
<proteinExistence type="predicted"/>
<accession>A0A926S5B2</accession>
<feature type="chain" id="PRO_5037182636" evidence="1">
    <location>
        <begin position="24"/>
        <end position="97"/>
    </location>
</feature>
<sequence length="97" mass="10080">MQTTVASVIVAGLTVLGASAAQARPGLYAMTCSQAQAFVKSKGTVVVDTAPNVTVRAVANAGYCDRLQKTKPLFGKTTDNPQCRIGLRCATETMSAE</sequence>